<dbReference type="Pfam" id="PF08897">
    <property type="entry name" value="DUF1841"/>
    <property type="match status" value="1"/>
</dbReference>
<evidence type="ECO:0000313" key="1">
    <source>
        <dbReference type="EMBL" id="ABB41561.2"/>
    </source>
</evidence>
<gene>
    <name evidence="1" type="ordered locus">Tcr_0966</name>
</gene>
<reference evidence="1" key="1">
    <citation type="submission" date="2006-07" db="EMBL/GenBank/DDBJ databases">
        <title>Complete sequence of Thiomicrospira crunogena XCL-2.</title>
        <authorList>
            <consortium name="US DOE Joint Genome Institute"/>
            <person name="Copeland A."/>
            <person name="Lucas S."/>
            <person name="Lapidus A."/>
            <person name="Barry K."/>
            <person name="Detter J.C."/>
            <person name="Glavina del Rio T."/>
            <person name="Hammon N."/>
            <person name="Israni S."/>
            <person name="Dalin E."/>
            <person name="Tice H."/>
            <person name="Pitluck S."/>
            <person name="Chain P."/>
            <person name="Malfatti S."/>
            <person name="Shin M."/>
            <person name="Vergez L."/>
            <person name="Schmutz J."/>
            <person name="Larimer F."/>
            <person name="Land M."/>
            <person name="Hauser L."/>
            <person name="Kyrpides N."/>
            <person name="Lykidis A."/>
            <person name="Scott K.M."/>
            <person name="Sievert S."/>
            <person name="Kerfeld C."/>
            <person name="Freyermuth S."/>
            <person name="Dobrinski K."/>
            <person name="Boller A."/>
            <person name="Fitzpatrick K."/>
            <person name="Thoma P."/>
            <person name="Moore J."/>
            <person name="Richardson P."/>
        </authorList>
    </citation>
    <scope>NUCLEOTIDE SEQUENCE</scope>
    <source>
        <strain evidence="1">XCL-2</strain>
    </source>
</reference>
<name>Q31H12_HYDCU</name>
<dbReference type="EMBL" id="CP000109">
    <property type="protein sequence ID" value="ABB41561.2"/>
    <property type="molecule type" value="Genomic_DNA"/>
</dbReference>
<protein>
    <recommendedName>
        <fullName evidence="2">DUF1841 family protein</fullName>
    </recommendedName>
</protein>
<dbReference type="AlphaFoldDB" id="Q31H12"/>
<organism evidence="1">
    <name type="scientific">Hydrogenovibrio crunogenus (strain DSM 25203 / XCL-2)</name>
    <name type="common">Thiomicrospira crunogena</name>
    <dbReference type="NCBI Taxonomy" id="317025"/>
    <lineage>
        <taxon>Bacteria</taxon>
        <taxon>Pseudomonadati</taxon>
        <taxon>Pseudomonadota</taxon>
        <taxon>Gammaproteobacteria</taxon>
        <taxon>Thiotrichales</taxon>
        <taxon>Piscirickettsiaceae</taxon>
        <taxon>Hydrogenovibrio</taxon>
    </lineage>
</organism>
<proteinExistence type="predicted"/>
<evidence type="ECO:0008006" key="2">
    <source>
        <dbReference type="Google" id="ProtNLM"/>
    </source>
</evidence>
<dbReference type="STRING" id="317025.Tcr_0966"/>
<dbReference type="KEGG" id="tcx:Tcr_0966"/>
<sequence>MHKFRVFSLNYDLITTSKNTEKHTMFYTTERDKMRQFYVETWQKATQNQPMDAMETMVARVIEMHPEYHMMLTNEKHLGNDYLPELGETNPFLHMGMHLGLQEQVALDRPTGIQALYQQLGNQIGDVHETEHAMMDCLGEALWQSQQQQGLPDEEAYLSCLKNLLSPS</sequence>
<dbReference type="HOGENOM" id="CLU_120353_0_0_6"/>
<dbReference type="InterPro" id="IPR014993">
    <property type="entry name" value="DUF1841"/>
</dbReference>
<dbReference type="eggNOG" id="ENOG50315C6">
    <property type="taxonomic scope" value="Bacteria"/>
</dbReference>
<accession>Q31H12</accession>